<dbReference type="KEGG" id="usu:LVJ78_09575"/>
<keyword evidence="1" id="KW-0732">Signal</keyword>
<dbReference type="RefSeq" id="WP_132954152.1">
    <property type="nucleotide sequence ID" value="NZ_CP091507.1"/>
</dbReference>
<protein>
    <submittedName>
        <fullName evidence="3">NemA protein</fullName>
    </submittedName>
</protein>
<gene>
    <name evidence="2" type="ORF">EV680_11843</name>
    <name evidence="3" type="ORF">LVJ78_09575</name>
</gene>
<dbReference type="PROSITE" id="PS51257">
    <property type="entry name" value="PROKAR_LIPOPROTEIN"/>
    <property type="match status" value="1"/>
</dbReference>
<evidence type="ECO:0000256" key="1">
    <source>
        <dbReference type="SAM" id="SignalP"/>
    </source>
</evidence>
<organism evidence="3 5">
    <name type="scientific">Uruburuella suis</name>
    <dbReference type="NCBI Taxonomy" id="252130"/>
    <lineage>
        <taxon>Bacteria</taxon>
        <taxon>Pseudomonadati</taxon>
        <taxon>Pseudomonadota</taxon>
        <taxon>Betaproteobacteria</taxon>
        <taxon>Neisseriales</taxon>
        <taxon>Neisseriaceae</taxon>
        <taxon>Uruburuella</taxon>
    </lineage>
</organism>
<name>A0AAE9GSU1_9NEIS</name>
<evidence type="ECO:0000313" key="4">
    <source>
        <dbReference type="Proteomes" id="UP000294721"/>
    </source>
</evidence>
<dbReference type="Proteomes" id="UP000294721">
    <property type="component" value="Unassembled WGS sequence"/>
</dbReference>
<feature type="chain" id="PRO_5042089412" evidence="1">
    <location>
        <begin position="21"/>
        <end position="163"/>
    </location>
</feature>
<sequence>MKPFLPSCALVLLLSACTVGTPGMSVGLGVGTSIGNHVGLGTSINIPVGLDKTRSGNQNDNSGLNVIEEQIVTYFDAQGKPRNASAAGGFYRQLIGKRGNEYTVQDFYSDNSRKRTDPYVLPRNELMNFRAHPADGTLNIYAYNGNLMQQQTYRNNRLVDAKY</sequence>
<proteinExistence type="predicted"/>
<reference evidence="3" key="2">
    <citation type="submission" date="2021-12" db="EMBL/GenBank/DDBJ databases">
        <authorList>
            <person name="Veyrier F.J."/>
        </authorList>
    </citation>
    <scope>NUCLEOTIDE SEQUENCE</scope>
    <source>
        <strain evidence="3">1258/02</strain>
    </source>
</reference>
<dbReference type="EMBL" id="CP091507">
    <property type="protein sequence ID" value="UOO78937.1"/>
    <property type="molecule type" value="Genomic_DNA"/>
</dbReference>
<keyword evidence="4" id="KW-1185">Reference proteome</keyword>
<evidence type="ECO:0000313" key="5">
    <source>
        <dbReference type="Proteomes" id="UP000829756"/>
    </source>
</evidence>
<accession>A0AAE9GSU1</accession>
<evidence type="ECO:0000313" key="3">
    <source>
        <dbReference type="EMBL" id="UOO78937.1"/>
    </source>
</evidence>
<evidence type="ECO:0000313" key="2">
    <source>
        <dbReference type="EMBL" id="TCP04239.1"/>
    </source>
</evidence>
<dbReference type="EMBL" id="SLXE01000018">
    <property type="protein sequence ID" value="TCP04239.1"/>
    <property type="molecule type" value="Genomic_DNA"/>
</dbReference>
<reference evidence="2 4" key="1">
    <citation type="submission" date="2019-03" db="EMBL/GenBank/DDBJ databases">
        <title>Genomic Encyclopedia of Type Strains, Phase IV (KMG-IV): sequencing the most valuable type-strain genomes for metagenomic binning, comparative biology and taxonomic classification.</title>
        <authorList>
            <person name="Goeker M."/>
        </authorList>
    </citation>
    <scope>NUCLEOTIDE SEQUENCE [LARGE SCALE GENOMIC DNA]</scope>
    <source>
        <strain evidence="2 4">DSM 17474</strain>
    </source>
</reference>
<reference evidence="3" key="3">
    <citation type="journal article" date="2022" name="Res Sq">
        <title>Evolution of multicellular longitudinally dividing oral cavity symbionts (Neisseriaceae).</title>
        <authorList>
            <person name="Nyongesa S."/>
            <person name="Weber P."/>
            <person name="Bernet E."/>
            <person name="Pullido F."/>
            <person name="Nieckarz M."/>
            <person name="Delaby M."/>
            <person name="Nieves C."/>
            <person name="Viehboeck T."/>
            <person name="Krause N."/>
            <person name="Rivera-Millot A."/>
            <person name="Nakamura A."/>
            <person name="Vischer N."/>
            <person name="VanNieuwenhze M."/>
            <person name="Brun Y."/>
            <person name="Cava F."/>
            <person name="Bulgheresi S."/>
            <person name="Veyrier F."/>
        </authorList>
    </citation>
    <scope>NUCLEOTIDE SEQUENCE</scope>
    <source>
        <strain evidence="3">1258/02</strain>
    </source>
</reference>
<dbReference type="AlphaFoldDB" id="A0AAE9GSU1"/>
<feature type="signal peptide" evidence="1">
    <location>
        <begin position="1"/>
        <end position="20"/>
    </location>
</feature>
<dbReference type="Proteomes" id="UP000829756">
    <property type="component" value="Chromosome"/>
</dbReference>